<dbReference type="AlphaFoldDB" id="A0A1I4VX20"/>
<dbReference type="Proteomes" id="UP000199611">
    <property type="component" value="Unassembled WGS sequence"/>
</dbReference>
<proteinExistence type="inferred from homology"/>
<dbReference type="InterPro" id="IPR049842">
    <property type="entry name" value="Diketo_inos_hlase_IolN"/>
</dbReference>
<dbReference type="GO" id="GO:0046872">
    <property type="term" value="F:metal ion binding"/>
    <property type="evidence" value="ECO:0007669"/>
    <property type="project" value="UniProtKB-KW"/>
</dbReference>
<organism evidence="6 7">
    <name type="scientific">Thermodesulforhabdus norvegica</name>
    <dbReference type="NCBI Taxonomy" id="39841"/>
    <lineage>
        <taxon>Bacteria</taxon>
        <taxon>Pseudomonadati</taxon>
        <taxon>Thermodesulfobacteriota</taxon>
        <taxon>Syntrophobacteria</taxon>
        <taxon>Syntrophobacterales</taxon>
        <taxon>Thermodesulforhabdaceae</taxon>
        <taxon>Thermodesulforhabdus</taxon>
    </lineage>
</organism>
<dbReference type="InterPro" id="IPR003785">
    <property type="entry name" value="Creatininase/forma_Hydrolase"/>
</dbReference>
<dbReference type="PANTHER" id="PTHR35005:SF1">
    <property type="entry name" value="2-AMINO-5-FORMYLAMINO-6-RIBOSYLAMINOPYRIMIDIN-4(3H)-ONE 5'-MONOPHOSPHATE DEFORMYLASE"/>
    <property type="match status" value="1"/>
</dbReference>
<evidence type="ECO:0000313" key="6">
    <source>
        <dbReference type="EMBL" id="SFN05793.1"/>
    </source>
</evidence>
<sequence length="321" mass="35614">MGKWKLPPEGGHMDKPTGIYFQTMTKRDVEERLKKNDILIVPVGSTENHGAAGPFGEDTFVVTRLAEEVAKVTGCTVAEPIHYGSHPYHHLGQPGTIVIPDDVFSAYIRAIIAGFWNAGFRKQIWISLHGQEYIIPSALQEFNKRYQVPCMLFFVDVPRVMGETLMDKAHGGPYDDPFQHACEAEQSISMALFPELCKPEWAEDTEVRGYLPPGHIDRGGDIYGNPIPGHCQVGACGIECVMYPQGVLGKPSKADPAKAVPSIEKFLDYMVKLHNDILERFPPGKLPPVEQMSQRDPKLLEDILKGPTKGGKHLYVLGFPP</sequence>
<dbReference type="Gene3D" id="3.40.50.10310">
    <property type="entry name" value="Creatininase"/>
    <property type="match status" value="1"/>
</dbReference>
<keyword evidence="2" id="KW-0479">Metal-binding</keyword>
<evidence type="ECO:0000256" key="2">
    <source>
        <dbReference type="ARBA" id="ARBA00022723"/>
    </source>
</evidence>
<dbReference type="STRING" id="39841.SAMN05660836_02498"/>
<dbReference type="EMBL" id="FOUU01000012">
    <property type="protein sequence ID" value="SFN05793.1"/>
    <property type="molecule type" value="Genomic_DNA"/>
</dbReference>
<dbReference type="SUPFAM" id="SSF102215">
    <property type="entry name" value="Creatininase"/>
    <property type="match status" value="1"/>
</dbReference>
<dbReference type="OrthoDB" id="9801445at2"/>
<comment type="cofactor">
    <cofactor evidence="1">
        <name>Zn(2+)</name>
        <dbReference type="ChEBI" id="CHEBI:29105"/>
    </cofactor>
</comment>
<comment type="similarity">
    <text evidence="5">Belongs to the creatininase superfamily.</text>
</comment>
<evidence type="ECO:0000256" key="4">
    <source>
        <dbReference type="ARBA" id="ARBA00022833"/>
    </source>
</evidence>
<keyword evidence="7" id="KW-1185">Reference proteome</keyword>
<protein>
    <submittedName>
        <fullName evidence="6">Creatinine amidohydrolase</fullName>
    </submittedName>
</protein>
<name>A0A1I4VX20_9BACT</name>
<dbReference type="GO" id="GO:0016811">
    <property type="term" value="F:hydrolase activity, acting on carbon-nitrogen (but not peptide) bonds, in linear amides"/>
    <property type="evidence" value="ECO:0007669"/>
    <property type="project" value="TreeGrafter"/>
</dbReference>
<dbReference type="PANTHER" id="PTHR35005">
    <property type="entry name" value="3-DEHYDRO-SCYLLO-INOSOSE HYDROLASE"/>
    <property type="match status" value="1"/>
</dbReference>
<dbReference type="GO" id="GO:0009231">
    <property type="term" value="P:riboflavin biosynthetic process"/>
    <property type="evidence" value="ECO:0007669"/>
    <property type="project" value="TreeGrafter"/>
</dbReference>
<evidence type="ECO:0000313" key="7">
    <source>
        <dbReference type="Proteomes" id="UP000199611"/>
    </source>
</evidence>
<dbReference type="Pfam" id="PF02633">
    <property type="entry name" value="Creatininase"/>
    <property type="match status" value="1"/>
</dbReference>
<keyword evidence="3 6" id="KW-0378">Hydrolase</keyword>
<accession>A0A1I4VX20</accession>
<evidence type="ECO:0000256" key="3">
    <source>
        <dbReference type="ARBA" id="ARBA00022801"/>
    </source>
</evidence>
<evidence type="ECO:0000256" key="1">
    <source>
        <dbReference type="ARBA" id="ARBA00001947"/>
    </source>
</evidence>
<gene>
    <name evidence="6" type="ORF">SAMN05660836_02498</name>
</gene>
<dbReference type="NCBIfam" id="NF041098">
    <property type="entry name" value="diketo_inos_hlase_IolN"/>
    <property type="match status" value="1"/>
</dbReference>
<reference evidence="6 7" key="1">
    <citation type="submission" date="2016-10" db="EMBL/GenBank/DDBJ databases">
        <authorList>
            <person name="de Groot N.N."/>
        </authorList>
    </citation>
    <scope>NUCLEOTIDE SEQUENCE [LARGE SCALE GENOMIC DNA]</scope>
    <source>
        <strain evidence="6 7">DSM 9990</strain>
    </source>
</reference>
<keyword evidence="4" id="KW-0862">Zinc</keyword>
<dbReference type="RefSeq" id="WP_093396234.1">
    <property type="nucleotide sequence ID" value="NZ_FOUU01000012.1"/>
</dbReference>
<dbReference type="InterPro" id="IPR024087">
    <property type="entry name" value="Creatininase-like_sf"/>
</dbReference>
<evidence type="ECO:0000256" key="5">
    <source>
        <dbReference type="ARBA" id="ARBA00024029"/>
    </source>
</evidence>